<dbReference type="EMBL" id="ACKS01000024">
    <property type="protein sequence ID" value="EFA45066.1"/>
    <property type="molecule type" value="Genomic_DNA"/>
</dbReference>
<accession>D1PU68</accession>
<dbReference type="Proteomes" id="UP000003160">
    <property type="component" value="Unassembled WGS sequence"/>
</dbReference>
<reference evidence="1 2" key="1">
    <citation type="submission" date="2009-10" db="EMBL/GenBank/DDBJ databases">
        <authorList>
            <person name="Qin X."/>
            <person name="Bachman B."/>
            <person name="Battles P."/>
            <person name="Bell A."/>
            <person name="Bess C."/>
            <person name="Bickham C."/>
            <person name="Chaboub L."/>
            <person name="Chen D."/>
            <person name="Coyle M."/>
            <person name="Deiros D.R."/>
            <person name="Dinh H."/>
            <person name="Forbes L."/>
            <person name="Fowler G."/>
            <person name="Francisco L."/>
            <person name="Fu Q."/>
            <person name="Gubbala S."/>
            <person name="Hale W."/>
            <person name="Han Y."/>
            <person name="Hemphill L."/>
            <person name="Highlander S.K."/>
            <person name="Hirani K."/>
            <person name="Hogues M."/>
            <person name="Jackson L."/>
            <person name="Jakkamsetti A."/>
            <person name="Javaid M."/>
            <person name="Jiang H."/>
            <person name="Korchina V."/>
            <person name="Kovar C."/>
            <person name="Lara F."/>
            <person name="Lee S."/>
            <person name="Mata R."/>
            <person name="Mathew T."/>
            <person name="Moen C."/>
            <person name="Morales K."/>
            <person name="Munidasa M."/>
            <person name="Nazareth L."/>
            <person name="Ngo R."/>
            <person name="Nguyen L."/>
            <person name="Okwuonu G."/>
            <person name="Ongeri F."/>
            <person name="Patil S."/>
            <person name="Petrosino J."/>
            <person name="Pham C."/>
            <person name="Pham P."/>
            <person name="Pu L.-L."/>
            <person name="Puazo M."/>
            <person name="Raj R."/>
            <person name="Reid J."/>
            <person name="Rouhana J."/>
            <person name="Saada N."/>
            <person name="Shang Y."/>
            <person name="Simmons D."/>
            <person name="Thornton R."/>
            <person name="Warren J."/>
            <person name="Weissenberger G."/>
            <person name="Zhang J."/>
            <person name="Zhang L."/>
            <person name="Zhou C."/>
            <person name="Zhu D."/>
            <person name="Muzny D."/>
            <person name="Worley K."/>
            <person name="Gibbs R."/>
        </authorList>
    </citation>
    <scope>NUCLEOTIDE SEQUENCE [LARGE SCALE GENOMIC DNA]</scope>
    <source>
        <strain evidence="1 2">DSM 17361</strain>
    </source>
</reference>
<sequence length="65" mass="7871">MEEKRLNLHFINIFSMPASLGTKFFDSLPKRYLLRLAEMLAAEDEQKHEFIILKQLRYYVLYIAY</sequence>
<evidence type="ECO:0000313" key="2">
    <source>
        <dbReference type="Proteomes" id="UP000003160"/>
    </source>
</evidence>
<evidence type="ECO:0000313" key="1">
    <source>
        <dbReference type="EMBL" id="EFA45066.1"/>
    </source>
</evidence>
<dbReference type="AlphaFoldDB" id="D1PU68"/>
<keyword evidence="2" id="KW-1185">Reference proteome</keyword>
<proteinExistence type="predicted"/>
<name>D1PU68_9BACT</name>
<organism evidence="1 2">
    <name type="scientific">Hallella bergensis DSM 17361</name>
    <dbReference type="NCBI Taxonomy" id="585502"/>
    <lineage>
        <taxon>Bacteria</taxon>
        <taxon>Pseudomonadati</taxon>
        <taxon>Bacteroidota</taxon>
        <taxon>Bacteroidia</taxon>
        <taxon>Bacteroidales</taxon>
        <taxon>Prevotellaceae</taxon>
        <taxon>Hallella</taxon>
    </lineage>
</organism>
<dbReference type="HOGENOM" id="CLU_2846111_0_0_10"/>
<comment type="caution">
    <text evidence="1">The sequence shown here is derived from an EMBL/GenBank/DDBJ whole genome shotgun (WGS) entry which is preliminary data.</text>
</comment>
<protein>
    <submittedName>
        <fullName evidence="1">Uncharacterized protein</fullName>
    </submittedName>
</protein>
<gene>
    <name evidence="1" type="ORF">HMPREF0645_0503</name>
</gene>